<proteinExistence type="predicted"/>
<dbReference type="EMBL" id="FN648438">
    <property type="protein sequence ID" value="CBJ31440.1"/>
    <property type="molecule type" value="Genomic_DNA"/>
</dbReference>
<feature type="region of interest" description="Disordered" evidence="1">
    <location>
        <begin position="1"/>
        <end position="33"/>
    </location>
</feature>
<protein>
    <submittedName>
        <fullName evidence="3">Similar to Serine/threonine-protein kinase CTR1</fullName>
    </submittedName>
</protein>
<dbReference type="PANTHER" id="PTHR44329">
    <property type="entry name" value="SERINE/THREONINE-PROTEIN KINASE TNNI3K-RELATED"/>
    <property type="match status" value="1"/>
</dbReference>
<gene>
    <name evidence="3" type="ORF">Esi_0256_0016</name>
</gene>
<reference evidence="3 4" key="1">
    <citation type="journal article" date="2010" name="Nature">
        <title>The Ectocarpus genome and the independent evolution of multicellularity in brown algae.</title>
        <authorList>
            <person name="Cock J.M."/>
            <person name="Sterck L."/>
            <person name="Rouze P."/>
            <person name="Scornet D."/>
            <person name="Allen A.E."/>
            <person name="Amoutzias G."/>
            <person name="Anthouard V."/>
            <person name="Artiguenave F."/>
            <person name="Aury J.M."/>
            <person name="Badger J.H."/>
            <person name="Beszteri B."/>
            <person name="Billiau K."/>
            <person name="Bonnet E."/>
            <person name="Bothwell J.H."/>
            <person name="Bowler C."/>
            <person name="Boyen C."/>
            <person name="Brownlee C."/>
            <person name="Carrano C.J."/>
            <person name="Charrier B."/>
            <person name="Cho G.Y."/>
            <person name="Coelho S.M."/>
            <person name="Collen J."/>
            <person name="Corre E."/>
            <person name="Da Silva C."/>
            <person name="Delage L."/>
            <person name="Delaroque N."/>
            <person name="Dittami S.M."/>
            <person name="Doulbeau S."/>
            <person name="Elias M."/>
            <person name="Farnham G."/>
            <person name="Gachon C.M."/>
            <person name="Gschloessl B."/>
            <person name="Heesch S."/>
            <person name="Jabbari K."/>
            <person name="Jubin C."/>
            <person name="Kawai H."/>
            <person name="Kimura K."/>
            <person name="Kloareg B."/>
            <person name="Kupper F.C."/>
            <person name="Lang D."/>
            <person name="Le Bail A."/>
            <person name="Leblanc C."/>
            <person name="Lerouge P."/>
            <person name="Lohr M."/>
            <person name="Lopez P.J."/>
            <person name="Martens C."/>
            <person name="Maumus F."/>
            <person name="Michel G."/>
            <person name="Miranda-Saavedra D."/>
            <person name="Morales J."/>
            <person name="Moreau H."/>
            <person name="Motomura T."/>
            <person name="Nagasato C."/>
            <person name="Napoli C.A."/>
            <person name="Nelson D.R."/>
            <person name="Nyvall-Collen P."/>
            <person name="Peters A.F."/>
            <person name="Pommier C."/>
            <person name="Potin P."/>
            <person name="Poulain J."/>
            <person name="Quesneville H."/>
            <person name="Read B."/>
            <person name="Rensing S.A."/>
            <person name="Ritter A."/>
            <person name="Rousvoal S."/>
            <person name="Samanta M."/>
            <person name="Samson G."/>
            <person name="Schroeder D.C."/>
            <person name="Segurens B."/>
            <person name="Strittmatter M."/>
            <person name="Tonon T."/>
            <person name="Tregear J.W."/>
            <person name="Valentin K."/>
            <person name="von Dassow P."/>
            <person name="Yamagishi T."/>
            <person name="Van de Peer Y."/>
            <person name="Wincker P."/>
        </authorList>
    </citation>
    <scope>NUCLEOTIDE SEQUENCE [LARGE SCALE GENOMIC DNA]</scope>
    <source>
        <strain evidence="4">Ec32 / CCAP1310/4</strain>
    </source>
</reference>
<dbReference type="Pfam" id="PF07714">
    <property type="entry name" value="PK_Tyr_Ser-Thr"/>
    <property type="match status" value="2"/>
</dbReference>
<feature type="domain" description="Protein kinase" evidence="2">
    <location>
        <begin position="366"/>
        <end position="666"/>
    </location>
</feature>
<evidence type="ECO:0000259" key="2">
    <source>
        <dbReference type="PROSITE" id="PS50011"/>
    </source>
</evidence>
<evidence type="ECO:0000256" key="1">
    <source>
        <dbReference type="SAM" id="MobiDB-lite"/>
    </source>
</evidence>
<dbReference type="SUPFAM" id="SSF50965">
    <property type="entry name" value="Galactose oxidase, central domain"/>
    <property type="match status" value="1"/>
</dbReference>
<dbReference type="InterPro" id="IPR011043">
    <property type="entry name" value="Gal_Oxase/kelch_b-propeller"/>
</dbReference>
<dbReference type="GO" id="GO:0004674">
    <property type="term" value="F:protein serine/threonine kinase activity"/>
    <property type="evidence" value="ECO:0007669"/>
    <property type="project" value="TreeGrafter"/>
</dbReference>
<dbReference type="EMBL" id="FN649742">
    <property type="protein sequence ID" value="CBJ31440.1"/>
    <property type="molecule type" value="Genomic_DNA"/>
</dbReference>
<evidence type="ECO:0000313" key="4">
    <source>
        <dbReference type="Proteomes" id="UP000002630"/>
    </source>
</evidence>
<feature type="region of interest" description="Disordered" evidence="1">
    <location>
        <begin position="483"/>
        <end position="516"/>
    </location>
</feature>
<keyword evidence="3" id="KW-0808">Transferase</keyword>
<keyword evidence="3" id="KW-0418">Kinase</keyword>
<dbReference type="eggNOG" id="KOG0192">
    <property type="taxonomic scope" value="Eukaryota"/>
</dbReference>
<dbReference type="SMART" id="SM00220">
    <property type="entry name" value="S_TKc"/>
    <property type="match status" value="1"/>
</dbReference>
<feature type="region of interest" description="Disordered" evidence="1">
    <location>
        <begin position="667"/>
        <end position="733"/>
    </location>
</feature>
<organism evidence="3 4">
    <name type="scientific">Ectocarpus siliculosus</name>
    <name type="common">Brown alga</name>
    <name type="synonym">Conferva siliculosa</name>
    <dbReference type="NCBI Taxonomy" id="2880"/>
    <lineage>
        <taxon>Eukaryota</taxon>
        <taxon>Sar</taxon>
        <taxon>Stramenopiles</taxon>
        <taxon>Ochrophyta</taxon>
        <taxon>PX clade</taxon>
        <taxon>Phaeophyceae</taxon>
        <taxon>Ectocarpales</taxon>
        <taxon>Ectocarpaceae</taxon>
        <taxon>Ectocarpus</taxon>
    </lineage>
</organism>
<feature type="region of interest" description="Disordered" evidence="1">
    <location>
        <begin position="893"/>
        <end position="929"/>
    </location>
</feature>
<feature type="compositionally biased region" description="Gly residues" evidence="1">
    <location>
        <begin position="893"/>
        <end position="915"/>
    </location>
</feature>
<dbReference type="InterPro" id="IPR011009">
    <property type="entry name" value="Kinase-like_dom_sf"/>
</dbReference>
<sequence>MAVSKKGKVGSSSDSGGGGGGDGSGGGKKEDTTQPEALEALVVGGNFTLNGKSTNVAQYDPVSESWYSRFEPQLYLYGKAAGMVSDLAVWRAGSHDANPYDLLYVVGAFDTICKACQQQYCSAGVWTGQVFDKIGDGLCGVPRATDSTMKMFASELTPRGNFFVGGTFESRVWSGEKFVDVRNVAVYQPRKNAWLPLQKNTGGGLGCNWAEARVMSLAWNDEDQVLYIGGKFNLVDSEYIQPGLAIWSNDTGIAAFPGGGVSFDTPWWGDSSWVFDGVITSLTYDAATRSLYVAGAFDRVNGEAPCQSIAVWKVDEGSWACLHETSHGFSVVTSLLYTGSMLYVAGVPDEDSSWAETWRAGYGYAVESGSGSGSGSGSSGGGAVNATQYTIARMSQSPMRFHGKYEKWGEGGGADDAGEEDEKEKEGSSSQGAFVDSIFIGGEFTPPVLVWRNDPHIGPSTTAIGAEGELKGSVTSITQMLLPPPGETSGGTSESGGAAAGVAAHADDEDSGTLTPGQENAIWIVSELCPRGSLRQVLDDRGTPLTPWARLRVAVDVAEGMLYLHSREEPVIHRDLKSHNIFMMEDRDEKADVYAFGVLLWELATREQVYSGLSAAQIIDRVANQGLRPKAPRGCPWSNLMVKCWQEDPLKRPDFREIVDVSTALLETVGGAPPNPDRGSRSLENHGTEALMTPVTGTSSRSKGGSRHTQHHRHKSGKSSSMSGGSGTTPRSLSSFSCADGAWGYTTISSNNSSLASGGGGGSGGRSSKSRSKRSSSRRHHKHQQGGSSEVGAGGGGGRRRLSSSHKSSTAVDSGGVNGGRNGAKGSGGRSGHLESAAVAGGLAEGDVVGAAAEGDQQQQEEEPSEYLFNLTAVVSDERLMLLGDEDAVSWGGEGWAGGGGGGRRGGGSGDGSGTPGRYLSGNEADTEL</sequence>
<dbReference type="PROSITE" id="PS00108">
    <property type="entry name" value="PROTEIN_KINASE_ST"/>
    <property type="match status" value="1"/>
</dbReference>
<keyword evidence="4" id="KW-1185">Reference proteome</keyword>
<dbReference type="Gene3D" id="1.10.510.10">
    <property type="entry name" value="Transferase(Phosphotransferase) domain 1"/>
    <property type="match status" value="2"/>
</dbReference>
<feature type="region of interest" description="Disordered" evidence="1">
    <location>
        <begin position="403"/>
        <end position="432"/>
    </location>
</feature>
<accession>D7FTR3</accession>
<dbReference type="Proteomes" id="UP000002630">
    <property type="component" value="Linkage Group LG17"/>
</dbReference>
<feature type="compositionally biased region" description="Low complexity" evidence="1">
    <location>
        <begin position="490"/>
        <end position="504"/>
    </location>
</feature>
<dbReference type="InterPro" id="IPR000719">
    <property type="entry name" value="Prot_kinase_dom"/>
</dbReference>
<feature type="compositionally biased region" description="Basic residues" evidence="1">
    <location>
        <begin position="768"/>
        <end position="784"/>
    </location>
</feature>
<feature type="compositionally biased region" description="Gly residues" evidence="1">
    <location>
        <begin position="816"/>
        <end position="831"/>
    </location>
</feature>
<dbReference type="GO" id="GO:0005524">
    <property type="term" value="F:ATP binding"/>
    <property type="evidence" value="ECO:0007669"/>
    <property type="project" value="InterPro"/>
</dbReference>
<dbReference type="InterPro" id="IPR051681">
    <property type="entry name" value="Ser/Thr_Kinases-Pseudokinases"/>
</dbReference>
<feature type="region of interest" description="Disordered" evidence="1">
    <location>
        <begin position="749"/>
        <end position="834"/>
    </location>
</feature>
<feature type="compositionally biased region" description="Basic residues" evidence="1">
    <location>
        <begin position="704"/>
        <end position="717"/>
    </location>
</feature>
<dbReference type="SUPFAM" id="SSF56112">
    <property type="entry name" value="Protein kinase-like (PK-like)"/>
    <property type="match status" value="1"/>
</dbReference>
<dbReference type="STRING" id="2880.D7FTR3"/>
<feature type="compositionally biased region" description="Gly residues" evidence="1">
    <location>
        <begin position="15"/>
        <end position="26"/>
    </location>
</feature>
<name>D7FTR3_ECTSI</name>
<dbReference type="InParanoid" id="D7FTR3"/>
<feature type="compositionally biased region" description="Basic and acidic residues" evidence="1">
    <location>
        <begin position="678"/>
        <end position="687"/>
    </location>
</feature>
<evidence type="ECO:0000313" key="3">
    <source>
        <dbReference type="EMBL" id="CBJ31440.1"/>
    </source>
</evidence>
<dbReference type="AlphaFoldDB" id="D7FTR3"/>
<dbReference type="PROSITE" id="PS50011">
    <property type="entry name" value="PROTEIN_KINASE_DOM"/>
    <property type="match status" value="1"/>
</dbReference>
<dbReference type="OrthoDB" id="4062651at2759"/>
<dbReference type="InterPro" id="IPR001245">
    <property type="entry name" value="Ser-Thr/Tyr_kinase_cat_dom"/>
</dbReference>
<dbReference type="InterPro" id="IPR008271">
    <property type="entry name" value="Ser/Thr_kinase_AS"/>
</dbReference>